<dbReference type="Pfam" id="PF07584">
    <property type="entry name" value="BatA"/>
    <property type="match status" value="1"/>
</dbReference>
<evidence type="ECO:0000259" key="2">
    <source>
        <dbReference type="Pfam" id="PF07584"/>
    </source>
</evidence>
<keyword evidence="1" id="KW-0472">Membrane</keyword>
<keyword evidence="1" id="KW-1133">Transmembrane helix</keyword>
<proteinExistence type="predicted"/>
<evidence type="ECO:0000256" key="1">
    <source>
        <dbReference type="SAM" id="Phobius"/>
    </source>
</evidence>
<accession>A0A9D9H0X7</accession>
<gene>
    <name evidence="3" type="ORF">IAB08_03295</name>
</gene>
<feature type="transmembrane region" description="Helical" evidence="1">
    <location>
        <begin position="710"/>
        <end position="729"/>
    </location>
</feature>
<dbReference type="NCBIfam" id="TIGR02226">
    <property type="entry name" value="two_anch"/>
    <property type="match status" value="1"/>
</dbReference>
<dbReference type="InterPro" id="IPR024163">
    <property type="entry name" value="Aerotolerance_reg_N"/>
</dbReference>
<dbReference type="EMBL" id="JADIMZ010000044">
    <property type="protein sequence ID" value="MBO8432306.1"/>
    <property type="molecule type" value="Genomic_DNA"/>
</dbReference>
<reference evidence="3" key="2">
    <citation type="journal article" date="2021" name="PeerJ">
        <title>Extensive microbial diversity within the chicken gut microbiome revealed by metagenomics and culture.</title>
        <authorList>
            <person name="Gilroy R."/>
            <person name="Ravi A."/>
            <person name="Getino M."/>
            <person name="Pursley I."/>
            <person name="Horton D.L."/>
            <person name="Alikhan N.F."/>
            <person name="Baker D."/>
            <person name="Gharbi K."/>
            <person name="Hall N."/>
            <person name="Watson M."/>
            <person name="Adriaenssens E.M."/>
            <person name="Foster-Nyarko E."/>
            <person name="Jarju S."/>
            <person name="Secka A."/>
            <person name="Antonio M."/>
            <person name="Oren A."/>
            <person name="Chaudhuri R.R."/>
            <person name="La Ragione R."/>
            <person name="Hildebrand F."/>
            <person name="Pallen M.J."/>
        </authorList>
    </citation>
    <scope>NUCLEOTIDE SEQUENCE</scope>
    <source>
        <strain evidence="3">2889</strain>
    </source>
</reference>
<organism evidence="3 4">
    <name type="scientific">Candidatus Pullibacteroides excrementavium</name>
    <dbReference type="NCBI Taxonomy" id="2840905"/>
    <lineage>
        <taxon>Bacteria</taxon>
        <taxon>Pseudomonadati</taxon>
        <taxon>Bacteroidota</taxon>
        <taxon>Bacteroidia</taxon>
        <taxon>Bacteroidales</taxon>
        <taxon>Candidatus Pullibacteroides</taxon>
    </lineage>
</organism>
<evidence type="ECO:0000313" key="3">
    <source>
        <dbReference type="EMBL" id="MBO8432306.1"/>
    </source>
</evidence>
<dbReference type="Proteomes" id="UP000823612">
    <property type="component" value="Unassembled WGS sequence"/>
</dbReference>
<dbReference type="AlphaFoldDB" id="A0A9D9H0X7"/>
<feature type="transmembrane region" description="Helical" evidence="1">
    <location>
        <begin position="56"/>
        <end position="78"/>
    </location>
</feature>
<dbReference type="InterPro" id="IPR011933">
    <property type="entry name" value="Double_TM_dom"/>
</dbReference>
<feature type="domain" description="Aerotolerance regulator N-terminal" evidence="2">
    <location>
        <begin position="1"/>
        <end position="76"/>
    </location>
</feature>
<dbReference type="PANTHER" id="PTHR37464:SF1">
    <property type="entry name" value="BLL2463 PROTEIN"/>
    <property type="match status" value="1"/>
</dbReference>
<feature type="transmembrane region" description="Helical" evidence="1">
    <location>
        <begin position="6"/>
        <end position="24"/>
    </location>
</feature>
<keyword evidence="1" id="KW-0812">Transmembrane</keyword>
<protein>
    <submittedName>
        <fullName evidence="3">BatA domain-containing protein</fullName>
    </submittedName>
</protein>
<reference evidence="3" key="1">
    <citation type="submission" date="2020-10" db="EMBL/GenBank/DDBJ databases">
        <authorList>
            <person name="Gilroy R."/>
        </authorList>
    </citation>
    <scope>NUCLEOTIDE SEQUENCE</scope>
    <source>
        <strain evidence="3">2889</strain>
    </source>
</reference>
<name>A0A9D9H0X7_9BACT</name>
<comment type="caution">
    <text evidence="3">The sequence shown here is derived from an EMBL/GenBank/DDBJ whole genome shotgun (WGS) entry which is preliminary data.</text>
</comment>
<sequence length="735" mass="83091">MHFVHPQYLFFLFAVIVPFIVHLFKLRRYKREYFSNVRLLKQIQQEQKKSAQLREYLVLACRILTIACLVLAFAQPYVPKDEADARGRQSPHETMSSVYLDNSFSMQAPTVSSMRKLDQAKAYVRSILENLPPDASVQVITNDLSGQQQQFRQPSECLESLDAIESCPFTPSFEEIQARQQALFEAESVPESARTCYYVSDFQKSVWPMPQQRRSDSMETWVFVPVEGRDYANVSLDSVALESPVLQAGREIGLHVFLQNHSDKEQYQMPLRLFVEGRQIGAYPVDLGPGELLETRIPFRLEKAGIHTACVEVADYPVEFDNGLYFSLNLTEKLPVLHLYSTQASAAVAKVFQNDSSFLYRSVDRDRLDYSRIESARLVVVEGLRSMPSALESALAGFVRKGGSLFLIPEEPVLDADAKGEDTNRKASAASFHSASDGLLKNLIGSGFQPFGNVESPLRWINREHPIFSLALEDVDRNAAPAHANERLPYVKAAYGMPDSRGAYVPLMSFRQPQAGVGRNEAGTDFLRAYAVGSGWLYLLASPLSPDYSDFTSHYTFVVSLLNMALCQGGQHPIYYTLGSQQTLYLPSYLFQDKESLYHIYSMEGGFDFMPEIRRRGMETVLLTHGELRTAGNYGLAAEPAGSEKETEEYDCLWPLSFNYSRVESGQDSWDLEELKDWVGRYGGARTYLLRPDQADMSESLARIERGKELWKVFLIFALVFALVETIALRRTSLH</sequence>
<dbReference type="PANTHER" id="PTHR37464">
    <property type="entry name" value="BLL2463 PROTEIN"/>
    <property type="match status" value="1"/>
</dbReference>
<evidence type="ECO:0000313" key="4">
    <source>
        <dbReference type="Proteomes" id="UP000823612"/>
    </source>
</evidence>